<gene>
    <name evidence="2" type="ORF">S03H2_03284</name>
</gene>
<dbReference type="EMBL" id="BARU01001199">
    <property type="protein sequence ID" value="GAH30095.1"/>
    <property type="molecule type" value="Genomic_DNA"/>
</dbReference>
<comment type="caution">
    <text evidence="2">The sequence shown here is derived from an EMBL/GenBank/DDBJ whole genome shotgun (WGS) entry which is preliminary data.</text>
</comment>
<protein>
    <recommendedName>
        <fullName evidence="1">Alkyl sulfatase dimerisation domain-containing protein</fullName>
    </recommendedName>
</protein>
<accession>X1FC19</accession>
<dbReference type="InterPro" id="IPR038536">
    <property type="entry name" value="Alkyl/aryl-sulf_dimr_sf"/>
</dbReference>
<feature type="non-terminal residue" evidence="2">
    <location>
        <position position="1"/>
    </location>
</feature>
<dbReference type="InterPro" id="IPR052195">
    <property type="entry name" value="Bact_Alkyl/Aryl-Sulfatase"/>
</dbReference>
<feature type="domain" description="Alkyl sulfatase dimerisation" evidence="1">
    <location>
        <begin position="121"/>
        <end position="256"/>
    </location>
</feature>
<dbReference type="GO" id="GO:0046983">
    <property type="term" value="F:protein dimerization activity"/>
    <property type="evidence" value="ECO:0007669"/>
    <property type="project" value="InterPro"/>
</dbReference>
<dbReference type="Gene3D" id="1.25.40.880">
    <property type="entry name" value="Alkyl sulfatase, dimerisation domain"/>
    <property type="match status" value="1"/>
</dbReference>
<proteinExistence type="predicted"/>
<dbReference type="SUPFAM" id="SSF56281">
    <property type="entry name" value="Metallo-hydrolase/oxidoreductase"/>
    <property type="match status" value="1"/>
</dbReference>
<name>X1FC19_9ZZZZ</name>
<evidence type="ECO:0000313" key="2">
    <source>
        <dbReference type="EMBL" id="GAH30095.1"/>
    </source>
</evidence>
<dbReference type="AlphaFoldDB" id="X1FC19"/>
<dbReference type="InterPro" id="IPR036866">
    <property type="entry name" value="RibonucZ/Hydroxyglut_hydro"/>
</dbReference>
<sequence>FKLGKVNFEIYHDKGETDDSIWLWVPKKKTICTGDLMVSSFPNVGNPYKVQRYPKDWAIAMERMRDKNAEYLVPGHGKLIEGKGKVKDVLSITAEAMHFVHDEVVKRLNEGKWFEQIYYEMLEIFPEKFKKHNILRPIYGCYRFAIHASYRLYHGWYNSGNPTDLFPAKTDDIAREFLKLNSEEKYLEHAKKLYSESKKQLALHVLDIVVKGTDEKNVETLVEALKLKVKILKDKVQDEPSFIAGNIIDNAAYQIKERLKELKKKVN</sequence>
<dbReference type="Pfam" id="PF14863">
    <property type="entry name" value="Alkyl_sulf_dimr"/>
    <property type="match status" value="1"/>
</dbReference>
<dbReference type="PANTHER" id="PTHR43223:SF2">
    <property type="entry name" value="METALLO-BETA-LACTAMASE DOMAIN-CONTAINING PROTEIN"/>
    <property type="match status" value="1"/>
</dbReference>
<evidence type="ECO:0000259" key="1">
    <source>
        <dbReference type="Pfam" id="PF14863"/>
    </source>
</evidence>
<reference evidence="2" key="1">
    <citation type="journal article" date="2014" name="Front. Microbiol.">
        <title>High frequency of phylogenetically diverse reductive dehalogenase-homologous genes in deep subseafloor sedimentary metagenomes.</title>
        <authorList>
            <person name="Kawai M."/>
            <person name="Futagami T."/>
            <person name="Toyoda A."/>
            <person name="Takaki Y."/>
            <person name="Nishi S."/>
            <person name="Hori S."/>
            <person name="Arai W."/>
            <person name="Tsubouchi T."/>
            <person name="Morono Y."/>
            <person name="Uchiyama I."/>
            <person name="Ito T."/>
            <person name="Fujiyama A."/>
            <person name="Inagaki F."/>
            <person name="Takami H."/>
        </authorList>
    </citation>
    <scope>NUCLEOTIDE SEQUENCE</scope>
    <source>
        <strain evidence="2">Expedition CK06-06</strain>
    </source>
</reference>
<dbReference type="PANTHER" id="PTHR43223">
    <property type="entry name" value="ALKYL/ARYL-SULFATASE"/>
    <property type="match status" value="1"/>
</dbReference>
<dbReference type="InterPro" id="IPR029228">
    <property type="entry name" value="Alkyl_sulf_dimr"/>
</dbReference>
<organism evidence="2">
    <name type="scientific">marine sediment metagenome</name>
    <dbReference type="NCBI Taxonomy" id="412755"/>
    <lineage>
        <taxon>unclassified sequences</taxon>
        <taxon>metagenomes</taxon>
        <taxon>ecological metagenomes</taxon>
    </lineage>
</organism>
<dbReference type="Gene3D" id="3.60.15.30">
    <property type="entry name" value="Metallo-beta-lactamase domain"/>
    <property type="match status" value="1"/>
</dbReference>